<proteinExistence type="predicted"/>
<name>A0A0E9S5F3_ANGAN</name>
<accession>A0A0E9S5F3</accession>
<sequence>MTVTICRKLQSVCLLTTVYPIPFVVELTH</sequence>
<reference evidence="1" key="1">
    <citation type="submission" date="2014-11" db="EMBL/GenBank/DDBJ databases">
        <authorList>
            <person name="Amaro Gonzalez C."/>
        </authorList>
    </citation>
    <scope>NUCLEOTIDE SEQUENCE</scope>
</reference>
<dbReference type="AlphaFoldDB" id="A0A0E9S5F3"/>
<reference evidence="1" key="2">
    <citation type="journal article" date="2015" name="Fish Shellfish Immunol.">
        <title>Early steps in the European eel (Anguilla anguilla)-Vibrio vulnificus interaction in the gills: Role of the RtxA13 toxin.</title>
        <authorList>
            <person name="Callol A."/>
            <person name="Pajuelo D."/>
            <person name="Ebbesson L."/>
            <person name="Teles M."/>
            <person name="MacKenzie S."/>
            <person name="Amaro C."/>
        </authorList>
    </citation>
    <scope>NUCLEOTIDE SEQUENCE</scope>
</reference>
<organism evidence="1">
    <name type="scientific">Anguilla anguilla</name>
    <name type="common">European freshwater eel</name>
    <name type="synonym">Muraena anguilla</name>
    <dbReference type="NCBI Taxonomy" id="7936"/>
    <lineage>
        <taxon>Eukaryota</taxon>
        <taxon>Metazoa</taxon>
        <taxon>Chordata</taxon>
        <taxon>Craniata</taxon>
        <taxon>Vertebrata</taxon>
        <taxon>Euteleostomi</taxon>
        <taxon>Actinopterygii</taxon>
        <taxon>Neopterygii</taxon>
        <taxon>Teleostei</taxon>
        <taxon>Anguilliformes</taxon>
        <taxon>Anguillidae</taxon>
        <taxon>Anguilla</taxon>
    </lineage>
</organism>
<protein>
    <submittedName>
        <fullName evidence="1">Uncharacterized protein</fullName>
    </submittedName>
</protein>
<dbReference type="EMBL" id="GBXM01072829">
    <property type="protein sequence ID" value="JAH35748.1"/>
    <property type="molecule type" value="Transcribed_RNA"/>
</dbReference>
<evidence type="ECO:0000313" key="1">
    <source>
        <dbReference type="EMBL" id="JAH35748.1"/>
    </source>
</evidence>